<reference evidence="1 2" key="1">
    <citation type="journal article" date="2020" name="Phytopathology">
        <title>Genome Sequence Resources of Colletotrichum truncatum, C. plurivorum, C. musicola, and C. sojae: Four Species Pathogenic to Soybean (Glycine max).</title>
        <authorList>
            <person name="Rogerio F."/>
            <person name="Boufleur T.R."/>
            <person name="Ciampi-Guillardi M."/>
            <person name="Sukno S.A."/>
            <person name="Thon M.R."/>
            <person name="Massola Junior N.S."/>
            <person name="Baroncelli R."/>
        </authorList>
    </citation>
    <scope>NUCLEOTIDE SEQUENCE [LARGE SCALE GENOMIC DNA]</scope>
    <source>
        <strain evidence="1 2">CMES1059</strain>
    </source>
</reference>
<keyword evidence="2" id="KW-1185">Reference proteome</keyword>
<comment type="caution">
    <text evidence="1">The sequence shown here is derived from an EMBL/GenBank/DDBJ whole genome shotgun (WGS) entry which is preliminary data.</text>
</comment>
<gene>
    <name evidence="1" type="ORF">CTRU02_201529</name>
</gene>
<sequence length="325" mass="35455">MAALLSTSAMRRGLRSVVESEGSAKKLGSWGSHDEVVKVERSPPLLQHENQLLTISRCGSEHMKTGYRKACFSIWECLRSWTYVHNETVNIYSHIIGAVLFILMPAFVFSDGLPPRWSIASTSDVVVCSIYALGVTICFVLSTAFHTFMSHSEAYYLAGIKADFHGVLALMWSSTAPLAHYTFPCSPLTRDAYVLVTGFLAVLCAAATARPNLGAVHLGHHRAALFATFGVAAFVMPIGHGVLVFGIEEEWARVGGEWVVVTAACNAAAVLVYSAKFPELWFPKTFDLFGASHQIMHIMVLAAALAYAKAVVVSFDYRNRQGLSC</sequence>
<organism evidence="1 2">
    <name type="scientific">Colletotrichum truncatum</name>
    <name type="common">Anthracnose fungus</name>
    <name type="synonym">Colletotrichum capsici</name>
    <dbReference type="NCBI Taxonomy" id="5467"/>
    <lineage>
        <taxon>Eukaryota</taxon>
        <taxon>Fungi</taxon>
        <taxon>Dikarya</taxon>
        <taxon>Ascomycota</taxon>
        <taxon>Pezizomycotina</taxon>
        <taxon>Sordariomycetes</taxon>
        <taxon>Hypocreomycetidae</taxon>
        <taxon>Glomerellales</taxon>
        <taxon>Glomerellaceae</taxon>
        <taxon>Colletotrichum</taxon>
        <taxon>Colletotrichum truncatum species complex</taxon>
    </lineage>
</organism>
<accession>A0ACC3ZI84</accession>
<evidence type="ECO:0000313" key="1">
    <source>
        <dbReference type="EMBL" id="KAL0943642.1"/>
    </source>
</evidence>
<evidence type="ECO:0000313" key="2">
    <source>
        <dbReference type="Proteomes" id="UP000805649"/>
    </source>
</evidence>
<protein>
    <submittedName>
        <fullName evidence="1">Hemolysin-iii channel protein</fullName>
    </submittedName>
</protein>
<proteinExistence type="predicted"/>
<name>A0ACC3ZI84_COLTU</name>
<dbReference type="EMBL" id="VUJX02000001">
    <property type="protein sequence ID" value="KAL0943642.1"/>
    <property type="molecule type" value="Genomic_DNA"/>
</dbReference>
<dbReference type="Proteomes" id="UP000805649">
    <property type="component" value="Unassembled WGS sequence"/>
</dbReference>